<keyword evidence="4" id="KW-1185">Reference proteome</keyword>
<accession>A0A7J7KDT7</accession>
<reference evidence="3" key="1">
    <citation type="submission" date="2020-06" db="EMBL/GenBank/DDBJ databases">
        <title>Draft genome of Bugula neritina, a colonial animal packing powerful symbionts and potential medicines.</title>
        <authorList>
            <person name="Rayko M."/>
        </authorList>
    </citation>
    <scope>NUCLEOTIDE SEQUENCE [LARGE SCALE GENOMIC DNA]</scope>
    <source>
        <strain evidence="3">Kwan_BN1</strain>
    </source>
</reference>
<organism evidence="3 4">
    <name type="scientific">Bugula neritina</name>
    <name type="common">Brown bryozoan</name>
    <name type="synonym">Sertularia neritina</name>
    <dbReference type="NCBI Taxonomy" id="10212"/>
    <lineage>
        <taxon>Eukaryota</taxon>
        <taxon>Metazoa</taxon>
        <taxon>Spiralia</taxon>
        <taxon>Lophotrochozoa</taxon>
        <taxon>Bryozoa</taxon>
        <taxon>Gymnolaemata</taxon>
        <taxon>Cheilostomatida</taxon>
        <taxon>Flustrina</taxon>
        <taxon>Buguloidea</taxon>
        <taxon>Bugulidae</taxon>
        <taxon>Bugula</taxon>
    </lineage>
</organism>
<gene>
    <name evidence="3" type="ORF">EB796_004870</name>
</gene>
<evidence type="ECO:0000313" key="4">
    <source>
        <dbReference type="Proteomes" id="UP000593567"/>
    </source>
</evidence>
<evidence type="ECO:0000259" key="2">
    <source>
        <dbReference type="PROSITE" id="PS50853"/>
    </source>
</evidence>
<comment type="caution">
    <text evidence="3">The sequence shown here is derived from an EMBL/GenBank/DDBJ whole genome shotgun (WGS) entry which is preliminary data.</text>
</comment>
<dbReference type="EMBL" id="VXIV02000665">
    <property type="protein sequence ID" value="KAF6036820.1"/>
    <property type="molecule type" value="Genomic_DNA"/>
</dbReference>
<dbReference type="AlphaFoldDB" id="A0A7J7KDT7"/>
<dbReference type="PROSITE" id="PS50853">
    <property type="entry name" value="FN3"/>
    <property type="match status" value="1"/>
</dbReference>
<feature type="region of interest" description="Disordered" evidence="1">
    <location>
        <begin position="469"/>
        <end position="492"/>
    </location>
</feature>
<evidence type="ECO:0000256" key="1">
    <source>
        <dbReference type="SAM" id="MobiDB-lite"/>
    </source>
</evidence>
<name>A0A7J7KDT7_BUGNE</name>
<dbReference type="SUPFAM" id="SSF49265">
    <property type="entry name" value="Fibronectin type III"/>
    <property type="match status" value="2"/>
</dbReference>
<feature type="domain" description="Fibronectin type-III" evidence="2">
    <location>
        <begin position="1"/>
        <end position="52"/>
    </location>
</feature>
<sequence length="518" mass="56687">MPPVVVTSKQTAAKVTDLLPGEHYVFRVTALSNSKMIASVESQPLIVDTSPVTNITAALLPEQNSTSVRVTWDYISIPTLGSDIEILCEPECLGTWVMDRARTEIVLILPKENLPASVSNVTSILSPNYYTSGALVSWTNPPFYTKWDYPNGIGTTKLTADASNFTVNSLQPGFTYIFTLQAVVGDGQMRVTSNAATFTANTFVIDGNMTSQEYMVRSDNVKLVVCVLRAVVKSTGGKVMYSTGTTVKVPLPQLESRQRSGSGYTDLHIYETIDISSEGFVDTTTTDEEGARVPPFIGTSEMNQVVRTDMDSNSCCSYSKKFTKASQPHHTDESLINKQIKTEHSKPLDTFSKCLFIESGTNSRANYITHQVLDGDGAGFKPQPSEKNRSQNKLLTYIGADQITLQSDRQLPPPFTFESNAAIVDKQVTPILDVDNKLGYVTLSDLTGYEPLVTRDVDNTPYAVIDAETEQVGRANSEDSTNTDNQVEPKPGYVTLSDLTGYEVMTEVKEVVAVCIQC</sequence>
<dbReference type="InterPro" id="IPR036116">
    <property type="entry name" value="FN3_sf"/>
</dbReference>
<dbReference type="InterPro" id="IPR003961">
    <property type="entry name" value="FN3_dom"/>
</dbReference>
<dbReference type="SMART" id="SM00060">
    <property type="entry name" value="FN3"/>
    <property type="match status" value="1"/>
</dbReference>
<dbReference type="Proteomes" id="UP000593567">
    <property type="component" value="Unassembled WGS sequence"/>
</dbReference>
<evidence type="ECO:0000313" key="3">
    <source>
        <dbReference type="EMBL" id="KAF6036820.1"/>
    </source>
</evidence>
<proteinExistence type="predicted"/>
<protein>
    <recommendedName>
        <fullName evidence="2">Fibronectin type-III domain-containing protein</fullName>
    </recommendedName>
</protein>